<name>A0A248KMD0_9ENTR</name>
<dbReference type="InterPro" id="IPR014756">
    <property type="entry name" value="Ig_E-set"/>
</dbReference>
<dbReference type="GO" id="GO:0005886">
    <property type="term" value="C:plasma membrane"/>
    <property type="evidence" value="ECO:0007669"/>
    <property type="project" value="TreeGrafter"/>
</dbReference>
<dbReference type="EMBL" id="CP022114">
    <property type="protein sequence ID" value="ASG64532.1"/>
    <property type="molecule type" value="Genomic_DNA"/>
</dbReference>
<dbReference type="InterPro" id="IPR032694">
    <property type="entry name" value="CopC/D"/>
</dbReference>
<dbReference type="InterPro" id="IPR007348">
    <property type="entry name" value="CopC_dom"/>
</dbReference>
<keyword evidence="4 7" id="KW-0732">Signal</keyword>
<dbReference type="InterPro" id="IPR014755">
    <property type="entry name" value="Cu-Rt/internalin_Ig-like"/>
</dbReference>
<evidence type="ECO:0000313" key="10">
    <source>
        <dbReference type="EMBL" id="ASG64532.1"/>
    </source>
</evidence>
<comment type="function">
    <text evidence="7">Involved in copper resistance.</text>
</comment>
<feature type="signal peptide" evidence="8">
    <location>
        <begin position="1"/>
        <end position="26"/>
    </location>
</feature>
<proteinExistence type="inferred from homology"/>
<evidence type="ECO:0000256" key="2">
    <source>
        <dbReference type="ARBA" id="ARBA00010509"/>
    </source>
</evidence>
<dbReference type="NCBIfam" id="NF033814">
    <property type="entry name" value="copper_CopC"/>
    <property type="match status" value="1"/>
</dbReference>
<comment type="similarity">
    <text evidence="2 7">Belongs to the CopC family.</text>
</comment>
<dbReference type="GO" id="GO:0042597">
    <property type="term" value="C:periplasmic space"/>
    <property type="evidence" value="ECO:0007669"/>
    <property type="project" value="UniProtKB-SubCell"/>
</dbReference>
<protein>
    <recommendedName>
        <fullName evidence="7">Copper resistance protein C</fullName>
    </recommendedName>
</protein>
<evidence type="ECO:0000256" key="1">
    <source>
        <dbReference type="ARBA" id="ARBA00004418"/>
    </source>
</evidence>
<feature type="domain" description="CopC" evidence="9">
    <location>
        <begin position="27"/>
        <end position="123"/>
    </location>
</feature>
<dbReference type="Pfam" id="PF04234">
    <property type="entry name" value="CopC"/>
    <property type="match status" value="1"/>
</dbReference>
<keyword evidence="5 7" id="KW-0574">Periplasm</keyword>
<evidence type="ECO:0000256" key="6">
    <source>
        <dbReference type="ARBA" id="ARBA00023008"/>
    </source>
</evidence>
<evidence type="ECO:0000313" key="11">
    <source>
        <dbReference type="Proteomes" id="UP000197098"/>
    </source>
</evidence>
<dbReference type="FunFam" id="2.60.40.1220:FF:000001">
    <property type="entry name" value="CopC domain-containing protein YobA"/>
    <property type="match status" value="1"/>
</dbReference>
<dbReference type="PANTHER" id="PTHR34820">
    <property type="entry name" value="INNER MEMBRANE PROTEIN YEBZ"/>
    <property type="match status" value="1"/>
</dbReference>
<accession>A0A248KMD0</accession>
<dbReference type="InterPro" id="IPR047685">
    <property type="entry name" value="CopC-like"/>
</dbReference>
<comment type="subcellular location">
    <subcellularLocation>
        <location evidence="1 7">Periplasm</location>
    </subcellularLocation>
</comment>
<gene>
    <name evidence="10" type="ORF">CEW81_10010</name>
</gene>
<dbReference type="Proteomes" id="UP000197098">
    <property type="component" value="Chromosome"/>
</dbReference>
<dbReference type="PANTHER" id="PTHR34820:SF4">
    <property type="entry name" value="INNER MEMBRANE PROTEIN YEBZ"/>
    <property type="match status" value="1"/>
</dbReference>
<evidence type="ECO:0000256" key="8">
    <source>
        <dbReference type="SAM" id="SignalP"/>
    </source>
</evidence>
<evidence type="ECO:0000256" key="5">
    <source>
        <dbReference type="ARBA" id="ARBA00022764"/>
    </source>
</evidence>
<dbReference type="GO" id="GO:0046688">
    <property type="term" value="P:response to copper ion"/>
    <property type="evidence" value="ECO:0007669"/>
    <property type="project" value="UniProtKB-UniRule"/>
</dbReference>
<dbReference type="AlphaFoldDB" id="A0A248KMD0"/>
<evidence type="ECO:0000256" key="3">
    <source>
        <dbReference type="ARBA" id="ARBA00022723"/>
    </source>
</evidence>
<keyword evidence="3 7" id="KW-0479">Metal-binding</keyword>
<dbReference type="Gene3D" id="2.60.40.1220">
    <property type="match status" value="1"/>
</dbReference>
<keyword evidence="6 7" id="KW-0186">Copper</keyword>
<evidence type="ECO:0000256" key="7">
    <source>
        <dbReference type="RuleBase" id="RU369037"/>
    </source>
</evidence>
<evidence type="ECO:0000259" key="9">
    <source>
        <dbReference type="Pfam" id="PF04234"/>
    </source>
</evidence>
<dbReference type="NCBIfam" id="NF007636">
    <property type="entry name" value="PRK10301.1"/>
    <property type="match status" value="1"/>
</dbReference>
<dbReference type="SUPFAM" id="SSF81296">
    <property type="entry name" value="E set domains"/>
    <property type="match status" value="1"/>
</dbReference>
<dbReference type="GO" id="GO:0006825">
    <property type="term" value="P:copper ion transport"/>
    <property type="evidence" value="ECO:0007669"/>
    <property type="project" value="InterPro"/>
</dbReference>
<evidence type="ECO:0000256" key="4">
    <source>
        <dbReference type="ARBA" id="ARBA00022729"/>
    </source>
</evidence>
<dbReference type="GO" id="GO:0005507">
    <property type="term" value="F:copper ion binding"/>
    <property type="evidence" value="ECO:0007669"/>
    <property type="project" value="UniProtKB-UniRule"/>
</dbReference>
<sequence>MKFTAPRTLCATLLLLSAFGSSPVWAHAHLQQQTPAANAEITSTPQTLTLNFSEGIEANFSGVKLIGPEQQLVDTGKATRSENDKTQLIVPLSQTLTPGLYTVEWHVVSVDGHKTKGQYQFSVK</sequence>
<feature type="chain" id="PRO_5013326755" description="Copper resistance protein C" evidence="8">
    <location>
        <begin position="27"/>
        <end position="124"/>
    </location>
</feature>
<organism evidence="10 11">
    <name type="scientific">Kluyvera genomosp. 3</name>
    <dbReference type="NCBI Taxonomy" id="2774055"/>
    <lineage>
        <taxon>Bacteria</taxon>
        <taxon>Pseudomonadati</taxon>
        <taxon>Pseudomonadota</taxon>
        <taxon>Gammaproteobacteria</taxon>
        <taxon>Enterobacterales</taxon>
        <taxon>Enterobacteriaceae</taxon>
        <taxon>Kluyvera</taxon>
    </lineage>
</organism>
<reference evidence="10 11" key="1">
    <citation type="submission" date="2017-06" db="EMBL/GenBank/DDBJ databases">
        <title>Origin of plasmid-mediated fosfomycin resistance gene fosA3.</title>
        <authorList>
            <person name="Ito R."/>
            <person name="Pacey M.P."/>
            <person name="Doi Y."/>
        </authorList>
    </citation>
    <scope>NUCLEOTIDE SEQUENCE [LARGE SCALE GENOMIC DNA]</scope>
    <source>
        <strain evidence="10 11">YDC799</strain>
    </source>
</reference>